<dbReference type="AlphaFoldDB" id="A0A0G4HXK2"/>
<evidence type="ECO:0000313" key="1">
    <source>
        <dbReference type="EMBL" id="CEM49235.1"/>
    </source>
</evidence>
<protein>
    <submittedName>
        <fullName evidence="1">Uncharacterized protein</fullName>
    </submittedName>
</protein>
<proteinExistence type="predicted"/>
<dbReference type="EMBL" id="CDMZ01004267">
    <property type="protein sequence ID" value="CEM49235.1"/>
    <property type="molecule type" value="Genomic_DNA"/>
</dbReference>
<dbReference type="VEuPathDB" id="CryptoDB:Cvel_9281"/>
<sequence>MEREHGSGGRRRKNIVMQPRSVRLWRRLEQAGDSTIAFGTTGCMRNASLARLGRLPEISFGLCDRIGRPERSLKESALVFHTDRVPT</sequence>
<name>A0A0G4HXK2_9ALVE</name>
<organism evidence="1">
    <name type="scientific">Chromera velia CCMP2878</name>
    <dbReference type="NCBI Taxonomy" id="1169474"/>
    <lineage>
        <taxon>Eukaryota</taxon>
        <taxon>Sar</taxon>
        <taxon>Alveolata</taxon>
        <taxon>Colpodellida</taxon>
        <taxon>Chromeraceae</taxon>
        <taxon>Chromera</taxon>
    </lineage>
</organism>
<gene>
    <name evidence="1" type="ORF">Cvel_9281</name>
</gene>
<accession>A0A0G4HXK2</accession>
<reference evidence="1" key="1">
    <citation type="submission" date="2014-11" db="EMBL/GenBank/DDBJ databases">
        <authorList>
            <person name="Otto D Thomas"/>
            <person name="Naeem Raeece"/>
        </authorList>
    </citation>
    <scope>NUCLEOTIDE SEQUENCE</scope>
</reference>